<organism evidence="1 2">
    <name type="scientific">Stentor coeruleus</name>
    <dbReference type="NCBI Taxonomy" id="5963"/>
    <lineage>
        <taxon>Eukaryota</taxon>
        <taxon>Sar</taxon>
        <taxon>Alveolata</taxon>
        <taxon>Ciliophora</taxon>
        <taxon>Postciliodesmatophora</taxon>
        <taxon>Heterotrichea</taxon>
        <taxon>Heterotrichida</taxon>
        <taxon>Stentoridae</taxon>
        <taxon>Stentor</taxon>
    </lineage>
</organism>
<sequence>MGCRECKESKFYKQAGEVTSVITDYASMFYQNNTGESITQDIVIREETIFNTEDDGEDTVLYSKKNNITPLHKEEILNLANRISEKARRDGIYNNQNRKDKTKVSIDAGKLLVAIQRQLHREGSEN</sequence>
<name>A0A1R2CVN6_9CILI</name>
<dbReference type="AlphaFoldDB" id="A0A1R2CVN6"/>
<dbReference type="EMBL" id="MPUH01000050">
    <property type="protein sequence ID" value="OMJ93050.1"/>
    <property type="molecule type" value="Genomic_DNA"/>
</dbReference>
<protein>
    <submittedName>
        <fullName evidence="1">Uncharacterized protein</fullName>
    </submittedName>
</protein>
<comment type="caution">
    <text evidence="1">The sequence shown here is derived from an EMBL/GenBank/DDBJ whole genome shotgun (WGS) entry which is preliminary data.</text>
</comment>
<proteinExistence type="predicted"/>
<gene>
    <name evidence="1" type="ORF">SteCoe_4136</name>
</gene>
<evidence type="ECO:0000313" key="2">
    <source>
        <dbReference type="Proteomes" id="UP000187209"/>
    </source>
</evidence>
<keyword evidence="2" id="KW-1185">Reference proteome</keyword>
<evidence type="ECO:0000313" key="1">
    <source>
        <dbReference type="EMBL" id="OMJ93050.1"/>
    </source>
</evidence>
<reference evidence="1 2" key="1">
    <citation type="submission" date="2016-11" db="EMBL/GenBank/DDBJ databases">
        <title>The macronuclear genome of Stentor coeruleus: a giant cell with tiny introns.</title>
        <authorList>
            <person name="Slabodnick M."/>
            <person name="Ruby J.G."/>
            <person name="Reiff S.B."/>
            <person name="Swart E.C."/>
            <person name="Gosai S."/>
            <person name="Prabakaran S."/>
            <person name="Witkowska E."/>
            <person name="Larue G.E."/>
            <person name="Fisher S."/>
            <person name="Freeman R.M."/>
            <person name="Gunawardena J."/>
            <person name="Chu W."/>
            <person name="Stover N.A."/>
            <person name="Gregory B.D."/>
            <person name="Nowacki M."/>
            <person name="Derisi J."/>
            <person name="Roy S.W."/>
            <person name="Marshall W.F."/>
            <person name="Sood P."/>
        </authorList>
    </citation>
    <scope>NUCLEOTIDE SEQUENCE [LARGE SCALE GENOMIC DNA]</scope>
    <source>
        <strain evidence="1">WM001</strain>
    </source>
</reference>
<accession>A0A1R2CVN6</accession>
<dbReference type="Proteomes" id="UP000187209">
    <property type="component" value="Unassembled WGS sequence"/>
</dbReference>